<protein>
    <submittedName>
        <fullName evidence="1">Uncharacterized protein</fullName>
    </submittedName>
</protein>
<dbReference type="Proteomes" id="UP001362999">
    <property type="component" value="Unassembled WGS sequence"/>
</dbReference>
<dbReference type="AlphaFoldDB" id="A0AAW0B302"/>
<gene>
    <name evidence="1" type="ORF">R3P38DRAFT_3358791</name>
</gene>
<evidence type="ECO:0000313" key="1">
    <source>
        <dbReference type="EMBL" id="KAK7020005.1"/>
    </source>
</evidence>
<dbReference type="EMBL" id="JAWWNJ010000042">
    <property type="protein sequence ID" value="KAK7020005.1"/>
    <property type="molecule type" value="Genomic_DNA"/>
</dbReference>
<comment type="caution">
    <text evidence="1">The sequence shown here is derived from an EMBL/GenBank/DDBJ whole genome shotgun (WGS) entry which is preliminary data.</text>
</comment>
<name>A0AAW0B302_9AGAR</name>
<evidence type="ECO:0000313" key="2">
    <source>
        <dbReference type="Proteomes" id="UP001362999"/>
    </source>
</evidence>
<keyword evidence="2" id="KW-1185">Reference proteome</keyword>
<sequence>MSLTVNGRSPSSFTSTSCLHTSFSQRYLSQLFPSGAVPQWVPLTVYTEAHGFFTVVVRPIVDESPSAIDVSLGLDWNSLMGELLAESGWALQPGFDAAGLFLSSPSSSRCEVSGGGGLAFCGTHSAELPSHSSAGGALLPGAGGAAVVPSAGGAAFSGTGGPVVSSSTGGAGEFDLSRRAGSSGVDYSVVDGFSTESLKGFDLLRRMLSGSRTAMSHNSGCSAVAQGLSGALEQAYFSLTFLLSFTVDDLGALLFASPFIPQRDVRGFATSSGTPYVVGASNIQEAVPQDIGCAWYSLVCY</sequence>
<organism evidence="1 2">
    <name type="scientific">Favolaschia claudopus</name>
    <dbReference type="NCBI Taxonomy" id="2862362"/>
    <lineage>
        <taxon>Eukaryota</taxon>
        <taxon>Fungi</taxon>
        <taxon>Dikarya</taxon>
        <taxon>Basidiomycota</taxon>
        <taxon>Agaricomycotina</taxon>
        <taxon>Agaricomycetes</taxon>
        <taxon>Agaricomycetidae</taxon>
        <taxon>Agaricales</taxon>
        <taxon>Marasmiineae</taxon>
        <taxon>Mycenaceae</taxon>
        <taxon>Favolaschia</taxon>
    </lineage>
</organism>
<accession>A0AAW0B302</accession>
<proteinExistence type="predicted"/>
<reference evidence="1 2" key="1">
    <citation type="journal article" date="2024" name="J Genomics">
        <title>Draft genome sequencing and assembly of Favolaschia claudopus CIRM-BRFM 2984 isolated from oak limbs.</title>
        <authorList>
            <person name="Navarro D."/>
            <person name="Drula E."/>
            <person name="Chaduli D."/>
            <person name="Cazenave R."/>
            <person name="Ahrendt S."/>
            <person name="Wang J."/>
            <person name="Lipzen A."/>
            <person name="Daum C."/>
            <person name="Barry K."/>
            <person name="Grigoriev I.V."/>
            <person name="Favel A."/>
            <person name="Rosso M.N."/>
            <person name="Martin F."/>
        </authorList>
    </citation>
    <scope>NUCLEOTIDE SEQUENCE [LARGE SCALE GENOMIC DNA]</scope>
    <source>
        <strain evidence="1 2">CIRM-BRFM 2984</strain>
    </source>
</reference>